<dbReference type="PIRSF" id="PIRSF000167">
    <property type="entry name" value="HemN"/>
    <property type="match status" value="1"/>
</dbReference>
<dbReference type="InterPro" id="IPR004558">
    <property type="entry name" value="Coprogen_oxidase_HemN"/>
</dbReference>
<dbReference type="GO" id="GO:0051539">
    <property type="term" value="F:4 iron, 4 sulfur cluster binding"/>
    <property type="evidence" value="ECO:0007669"/>
    <property type="project" value="UniProtKB-KW"/>
</dbReference>
<evidence type="ECO:0000256" key="8">
    <source>
        <dbReference type="PIRNR" id="PIRNR000167"/>
    </source>
</evidence>
<dbReference type="GO" id="GO:0051989">
    <property type="term" value="F:coproporphyrinogen dehydrogenase activity"/>
    <property type="evidence" value="ECO:0007669"/>
    <property type="project" value="UniProtKB-EC"/>
</dbReference>
<dbReference type="AlphaFoldDB" id="A0A061JNY2"/>
<evidence type="ECO:0000256" key="4">
    <source>
        <dbReference type="ARBA" id="ARBA00022723"/>
    </source>
</evidence>
<dbReference type="InterPro" id="IPR010723">
    <property type="entry name" value="HemN_C"/>
</dbReference>
<comment type="similarity">
    <text evidence="8">Belongs to the anaerobic coproporphyrinogen-III oxidase family.</text>
</comment>
<accession>A0A061JNY2</accession>
<comment type="catalytic activity">
    <reaction evidence="8">
        <text>coproporphyrinogen III + 2 S-adenosyl-L-methionine = protoporphyrinogen IX + 2 5'-deoxyadenosine + 2 L-methionine + 2 CO2</text>
        <dbReference type="Rhea" id="RHEA:15425"/>
        <dbReference type="ChEBI" id="CHEBI:16526"/>
        <dbReference type="ChEBI" id="CHEBI:17319"/>
        <dbReference type="ChEBI" id="CHEBI:57307"/>
        <dbReference type="ChEBI" id="CHEBI:57309"/>
        <dbReference type="ChEBI" id="CHEBI:57844"/>
        <dbReference type="ChEBI" id="CHEBI:59789"/>
        <dbReference type="EC" id="1.3.98.3"/>
    </reaction>
</comment>
<keyword evidence="5 8" id="KW-0560">Oxidoreductase</keyword>
<keyword evidence="7 8" id="KW-0411">Iron-sulfur</keyword>
<comment type="cofactor">
    <cofactor evidence="8">
        <name>[4Fe-4S] cluster</name>
        <dbReference type="ChEBI" id="CHEBI:49883"/>
    </cofactor>
    <text evidence="8">Binds 1 [4Fe-4S] cluster. The cluster is coordinated with 3 cysteines and an exchangeable S-adenosyl-L-methionine.</text>
</comment>
<evidence type="ECO:0000256" key="3">
    <source>
        <dbReference type="ARBA" id="ARBA00022691"/>
    </source>
</evidence>
<dbReference type="Proteomes" id="UP000026923">
    <property type="component" value="Unassembled WGS sequence"/>
</dbReference>
<dbReference type="EC" id="1.3.98.3" evidence="8"/>
<keyword evidence="1 8" id="KW-0004">4Fe-4S</keyword>
<feature type="domain" description="HemN C-terminal" evidence="10">
    <location>
        <begin position="349"/>
        <end position="416"/>
    </location>
</feature>
<gene>
    <name evidence="11" type="ORF">B597_016765</name>
</gene>
<dbReference type="PANTHER" id="PTHR13932:SF6">
    <property type="entry name" value="OXYGEN-INDEPENDENT COPROPORPHYRINOGEN III OXIDASE"/>
    <property type="match status" value="1"/>
</dbReference>
<dbReference type="GO" id="GO:0005737">
    <property type="term" value="C:cytoplasm"/>
    <property type="evidence" value="ECO:0007669"/>
    <property type="project" value="UniProtKB-SubCell"/>
</dbReference>
<evidence type="ECO:0000256" key="2">
    <source>
        <dbReference type="ARBA" id="ARBA00022490"/>
    </source>
</evidence>
<reference evidence="11 12" key="1">
    <citation type="journal article" date="2013" name="Genome Announc.">
        <title>Draft Genome of the Nitrogen-Fixing Bacterium Pseudomonas stutzeri Strain KOS6 Isolated from Industrial Hydrocarbon Sludge.</title>
        <authorList>
            <person name="Grigoryeva T.V."/>
            <person name="Laikov A.V."/>
            <person name="Naumova R.P."/>
            <person name="Manolov A.I."/>
            <person name="Larin A.K."/>
            <person name="Karpova I.Y."/>
            <person name="Semashko T.A."/>
            <person name="Alexeev D.G."/>
            <person name="Kostryukova E.S."/>
            <person name="Muller R."/>
            <person name="Govorun V.M."/>
        </authorList>
    </citation>
    <scope>NUCLEOTIDE SEQUENCE [LARGE SCALE GENOMIC DNA]</scope>
    <source>
        <strain evidence="11 12">KOS6</strain>
    </source>
</reference>
<evidence type="ECO:0000259" key="10">
    <source>
        <dbReference type="Pfam" id="PF06969"/>
    </source>
</evidence>
<keyword evidence="6 8" id="KW-0408">Iron</keyword>
<dbReference type="GO" id="GO:0004109">
    <property type="term" value="F:coproporphyrinogen oxidase activity"/>
    <property type="evidence" value="ECO:0007669"/>
    <property type="project" value="InterPro"/>
</dbReference>
<dbReference type="RefSeq" id="WP_024162297.1">
    <property type="nucleotide sequence ID" value="NZ_KK020676.1"/>
</dbReference>
<dbReference type="eggNOG" id="COG0635">
    <property type="taxonomic scope" value="Bacteria"/>
</dbReference>
<evidence type="ECO:0000256" key="9">
    <source>
        <dbReference type="PIRSR" id="PIRSR000167-1"/>
    </source>
</evidence>
<organism evidence="11 12">
    <name type="scientific">Stutzerimonas stutzeri KOS6</name>
    <dbReference type="NCBI Taxonomy" id="1218352"/>
    <lineage>
        <taxon>Bacteria</taxon>
        <taxon>Pseudomonadati</taxon>
        <taxon>Pseudomonadota</taxon>
        <taxon>Gammaproteobacteria</taxon>
        <taxon>Pseudomonadales</taxon>
        <taxon>Pseudomonadaceae</taxon>
        <taxon>Stutzerimonas</taxon>
    </lineage>
</organism>
<dbReference type="OrthoDB" id="6773710at2"/>
<dbReference type="EMBL" id="AMCZ02000025">
    <property type="protein sequence ID" value="EWC40080.1"/>
    <property type="molecule type" value="Genomic_DNA"/>
</dbReference>
<evidence type="ECO:0000313" key="12">
    <source>
        <dbReference type="Proteomes" id="UP000026923"/>
    </source>
</evidence>
<evidence type="ECO:0000256" key="1">
    <source>
        <dbReference type="ARBA" id="ARBA00022485"/>
    </source>
</evidence>
<evidence type="ECO:0000313" key="11">
    <source>
        <dbReference type="EMBL" id="EWC40080.1"/>
    </source>
</evidence>
<keyword evidence="2 8" id="KW-0963">Cytoplasm</keyword>
<name>A0A061JNY2_STUST</name>
<dbReference type="SUPFAM" id="SSF102114">
    <property type="entry name" value="Radical SAM enzymes"/>
    <property type="match status" value="1"/>
</dbReference>
<sequence>MLGSVYWDDGLVQRHGHIGQLHCSYPAAFDFKDRIAPLDLLRAMRESRRAERPLSLAIQQPGGVRMRADESAAYQSRLAREIEQLGCHVGQSQQLMQLQLSVGTLGIDALRRLVALLKTSFHFAEGGAASYTARIELAHADWPLIGALHELGFNQLSVGVPDLGADDGGTVAYFRSSARIRAVVEAAHALHYRAVNLDLGYGRSWQTPTSFARKLASIIELAPDQVTMFDYRDVTQAGGARLGLASLGDTLAMYRHGVEQLSAAGYRYIGLGKFVLPHDDLAMAQETGALHHDIAGYSLHGDCDHLGLGVGAVSRVGDLYCRNADTLHAYQRALEQGQLPSSCGLQPAHLDRLHRALFERLLCTFEVDFDALGRQSGVDVRQRYARHWPALRRLHAEGVIVLGESGLHIPPRARLLVAAVCEAFERFSAEVIGSSAGHGWQR</sequence>
<dbReference type="HOGENOM" id="CLU_027579_3_0_6"/>
<keyword evidence="4 8" id="KW-0479">Metal-binding</keyword>
<dbReference type="UniPathway" id="UPA00251">
    <property type="reaction ID" value="UER00323"/>
</dbReference>
<dbReference type="GO" id="GO:0006782">
    <property type="term" value="P:protoporphyrinogen IX biosynthetic process"/>
    <property type="evidence" value="ECO:0007669"/>
    <property type="project" value="UniProtKB-UniPathway"/>
</dbReference>
<feature type="binding site" evidence="9">
    <location>
        <position position="198"/>
    </location>
    <ligand>
        <name>S-adenosyl-L-methionine</name>
        <dbReference type="ChEBI" id="CHEBI:59789"/>
        <label>2</label>
    </ligand>
</feature>
<dbReference type="Pfam" id="PF06969">
    <property type="entry name" value="HemN_C"/>
    <property type="match status" value="1"/>
</dbReference>
<dbReference type="InterPro" id="IPR058240">
    <property type="entry name" value="rSAM_sf"/>
</dbReference>
<dbReference type="GO" id="GO:0046872">
    <property type="term" value="F:metal ion binding"/>
    <property type="evidence" value="ECO:0007669"/>
    <property type="project" value="UniProtKB-KW"/>
</dbReference>
<keyword evidence="8" id="KW-0627">Porphyrin biosynthesis</keyword>
<proteinExistence type="inferred from homology"/>
<keyword evidence="3 8" id="KW-0949">S-adenosyl-L-methionine</keyword>
<evidence type="ECO:0000256" key="7">
    <source>
        <dbReference type="ARBA" id="ARBA00023014"/>
    </source>
</evidence>
<evidence type="ECO:0000256" key="5">
    <source>
        <dbReference type="ARBA" id="ARBA00023002"/>
    </source>
</evidence>
<evidence type="ECO:0000256" key="6">
    <source>
        <dbReference type="ARBA" id="ARBA00023004"/>
    </source>
</evidence>
<protein>
    <recommendedName>
        <fullName evidence="8">Coproporphyrinogen-III oxidase</fullName>
        <ecNumber evidence="8">1.3.98.3</ecNumber>
    </recommendedName>
</protein>
<comment type="pathway">
    <text evidence="8">Porphyrin-containing compound metabolism; protoporphyrin-IX biosynthesis; protoporphyrinogen-IX from coproporphyrinogen-III (AdoMet route): step 1/1.</text>
</comment>
<dbReference type="InterPro" id="IPR034505">
    <property type="entry name" value="Coproporphyrinogen-III_oxidase"/>
</dbReference>
<dbReference type="PANTHER" id="PTHR13932">
    <property type="entry name" value="COPROPORPHYRINIGEN III OXIDASE"/>
    <property type="match status" value="1"/>
</dbReference>
<comment type="caution">
    <text evidence="11">The sequence shown here is derived from an EMBL/GenBank/DDBJ whole genome shotgun (WGS) entry which is preliminary data.</text>
</comment>
<comment type="subcellular location">
    <subcellularLocation>
        <location evidence="8">Cytoplasm</location>
    </subcellularLocation>
</comment>
<dbReference type="Gene3D" id="1.10.10.920">
    <property type="match status" value="1"/>
</dbReference>